<name>A0A557QWV9_9RHOO</name>
<dbReference type="PANTHER" id="PTHR30033:SF1">
    <property type="entry name" value="FLAGELLAR HOOK-ASSOCIATED PROTEIN 1"/>
    <property type="match status" value="1"/>
</dbReference>
<sequence length="645" mass="66378">MAGMLNIGITGLNAAQAWLNTTSHNISNASTPGFSRQTVGQSTLTPLFTGGGFIGQGTQVDSIKRVYSQFLENQVLTADTRRASLAAYESQITQIDNLLADPTAGLSPAIQSFFKGVQEVAANPSSVPARQAMIASGESLASRFQYLDGRLRDISESVEGEIASTVTQINAHAKQLSEINQRILVAESAGSGTPANDLHDLRATVLSDLNKLIQVSTVTESNGSLSVFIGSGQPLVIGGQVTTLSTTPSVDNPEKLAVGLQLIGGGSVQMPETLLTGGSLGGLLEFRRDSLENAKSQLGLIAVGLSETFNAQHRLGQDLDGALGLDFFKPLSPSIRPINSATTAPTVAFGNVANLTGDNYRLTYTNTTGAYTLVNERTGASVASAASVGLTITPPATTVSGEQFVIEPTREAGANIRVGLGDTRLVAAAGPVRAQVAGNNTGTGAVSGVTVTSTAGFATGSPHIGTHTLQFNGLTNQYDVRDAGNTLIGSIAYDPATDSSGVTRTLPGALGGIDIKLAGVPVTGDRITLESNTGGVADNTNAVALSALQSAKTLLAAGGTATSSYQSTYSNLVSNVGNKTSEVKVSRAAQDTLVGQATASREALSGVNLDEEAANLIRYQQAYQASARVMSIASSLFDEILSIAR</sequence>
<dbReference type="InterPro" id="IPR002371">
    <property type="entry name" value="FlgK"/>
</dbReference>
<keyword evidence="10" id="KW-0282">Flagellum</keyword>
<evidence type="ECO:0000259" key="9">
    <source>
        <dbReference type="Pfam" id="PF22638"/>
    </source>
</evidence>
<keyword evidence="5" id="KW-0964">Secreted</keyword>
<evidence type="ECO:0000256" key="3">
    <source>
        <dbReference type="ARBA" id="ARBA00009677"/>
    </source>
</evidence>
<evidence type="ECO:0000313" key="11">
    <source>
        <dbReference type="Proteomes" id="UP000319502"/>
    </source>
</evidence>
<dbReference type="OrthoDB" id="9802553at2"/>
<organism evidence="10 11">
    <name type="scientific">Denitromonas halophila</name>
    <dbReference type="NCBI Taxonomy" id="1629404"/>
    <lineage>
        <taxon>Bacteria</taxon>
        <taxon>Pseudomonadati</taxon>
        <taxon>Pseudomonadota</taxon>
        <taxon>Betaproteobacteria</taxon>
        <taxon>Rhodocyclales</taxon>
        <taxon>Zoogloeaceae</taxon>
        <taxon>Denitromonas</taxon>
    </lineage>
</organism>
<dbReference type="PANTHER" id="PTHR30033">
    <property type="entry name" value="FLAGELLAR HOOK-ASSOCIATED PROTEIN 1"/>
    <property type="match status" value="1"/>
</dbReference>
<dbReference type="InterPro" id="IPR053927">
    <property type="entry name" value="FlgK_helical"/>
</dbReference>
<dbReference type="GO" id="GO:0005198">
    <property type="term" value="F:structural molecule activity"/>
    <property type="evidence" value="ECO:0007669"/>
    <property type="project" value="InterPro"/>
</dbReference>
<dbReference type="SUPFAM" id="SSF64518">
    <property type="entry name" value="Phase 1 flagellin"/>
    <property type="match status" value="1"/>
</dbReference>
<evidence type="ECO:0000259" key="7">
    <source>
        <dbReference type="Pfam" id="PF00460"/>
    </source>
</evidence>
<comment type="similarity">
    <text evidence="3">Belongs to the flagella basal body rod proteins family.</text>
</comment>
<feature type="domain" description="Flagellar hook-associated protein FlgK helical" evidence="9">
    <location>
        <begin position="93"/>
        <end position="328"/>
    </location>
</feature>
<dbReference type="InterPro" id="IPR001444">
    <property type="entry name" value="Flag_bb_rod_N"/>
</dbReference>
<evidence type="ECO:0000256" key="6">
    <source>
        <dbReference type="ARBA" id="ARBA00023143"/>
    </source>
</evidence>
<dbReference type="GO" id="GO:0005576">
    <property type="term" value="C:extracellular region"/>
    <property type="evidence" value="ECO:0007669"/>
    <property type="project" value="UniProtKB-SubCell"/>
</dbReference>
<dbReference type="GO" id="GO:0044780">
    <property type="term" value="P:bacterial-type flagellum assembly"/>
    <property type="evidence" value="ECO:0007669"/>
    <property type="project" value="InterPro"/>
</dbReference>
<comment type="caution">
    <text evidence="10">The sequence shown here is derived from an EMBL/GenBank/DDBJ whole genome shotgun (WGS) entry which is preliminary data.</text>
</comment>
<evidence type="ECO:0000256" key="5">
    <source>
        <dbReference type="ARBA" id="ARBA00022525"/>
    </source>
</evidence>
<feature type="domain" description="Flagellar basal body rod protein N-terminal" evidence="7">
    <location>
        <begin position="5"/>
        <end position="34"/>
    </location>
</feature>
<keyword evidence="6" id="KW-0975">Bacterial flagellum</keyword>
<evidence type="ECO:0000259" key="8">
    <source>
        <dbReference type="Pfam" id="PF06429"/>
    </source>
</evidence>
<accession>A0A557QWV9</accession>
<dbReference type="Pfam" id="PF22638">
    <property type="entry name" value="FlgK_D1"/>
    <property type="match status" value="1"/>
</dbReference>
<keyword evidence="10" id="KW-0969">Cilium</keyword>
<dbReference type="AlphaFoldDB" id="A0A557QWV9"/>
<dbReference type="GO" id="GO:0009424">
    <property type="term" value="C:bacterial-type flagellum hook"/>
    <property type="evidence" value="ECO:0007669"/>
    <property type="project" value="InterPro"/>
</dbReference>
<evidence type="ECO:0000256" key="1">
    <source>
        <dbReference type="ARBA" id="ARBA00004365"/>
    </source>
</evidence>
<dbReference type="PRINTS" id="PR01005">
    <property type="entry name" value="FLGHOOKAP1"/>
</dbReference>
<feature type="domain" description="Flagellar basal-body/hook protein C-terminal" evidence="8">
    <location>
        <begin position="605"/>
        <end position="642"/>
    </location>
</feature>
<evidence type="ECO:0000256" key="4">
    <source>
        <dbReference type="ARBA" id="ARBA00016244"/>
    </source>
</evidence>
<evidence type="ECO:0000313" key="10">
    <source>
        <dbReference type="EMBL" id="TVO57306.1"/>
    </source>
</evidence>
<keyword evidence="11" id="KW-1185">Reference proteome</keyword>
<dbReference type="NCBIfam" id="TIGR02492">
    <property type="entry name" value="flgK_ends"/>
    <property type="match status" value="1"/>
</dbReference>
<dbReference type="EMBL" id="VMNK01000007">
    <property type="protein sequence ID" value="TVO57306.1"/>
    <property type="molecule type" value="Genomic_DNA"/>
</dbReference>
<proteinExistence type="inferred from homology"/>
<protein>
    <recommendedName>
        <fullName evidence="4">Flagellar hook-associated protein 1</fullName>
    </recommendedName>
</protein>
<reference evidence="10 11" key="1">
    <citation type="submission" date="2019-07" db="EMBL/GenBank/DDBJ databases">
        <title>The pathways for chlorine oxyanion respiration interact through the shared metabolite chlorate.</title>
        <authorList>
            <person name="Barnum T.P."/>
            <person name="Cheng Y."/>
            <person name="Hill K.A."/>
            <person name="Lucas L.N."/>
            <person name="Carlson H.K."/>
            <person name="Coates J.D."/>
        </authorList>
    </citation>
    <scope>NUCLEOTIDE SEQUENCE [LARGE SCALE GENOMIC DNA]</scope>
    <source>
        <strain evidence="10 11">SFB-3</strain>
    </source>
</reference>
<dbReference type="RefSeq" id="WP_144309543.1">
    <property type="nucleotide sequence ID" value="NZ_VMNK01000007.1"/>
</dbReference>
<dbReference type="InterPro" id="IPR010930">
    <property type="entry name" value="Flg_bb/hook_C_dom"/>
</dbReference>
<dbReference type="Pfam" id="PF06429">
    <property type="entry name" value="Flg_bbr_C"/>
    <property type="match status" value="1"/>
</dbReference>
<dbReference type="Pfam" id="PF00460">
    <property type="entry name" value="Flg_bb_rod"/>
    <property type="match status" value="1"/>
</dbReference>
<keyword evidence="10" id="KW-0966">Cell projection</keyword>
<comment type="subcellular location">
    <subcellularLocation>
        <location evidence="1">Bacterial flagellum</location>
    </subcellularLocation>
    <subcellularLocation>
        <location evidence="2">Secreted</location>
    </subcellularLocation>
</comment>
<dbReference type="Proteomes" id="UP000319502">
    <property type="component" value="Unassembled WGS sequence"/>
</dbReference>
<evidence type="ECO:0000256" key="2">
    <source>
        <dbReference type="ARBA" id="ARBA00004613"/>
    </source>
</evidence>
<gene>
    <name evidence="10" type="primary">flgK</name>
    <name evidence="10" type="ORF">FHP91_10490</name>
</gene>